<evidence type="ECO:0000313" key="3">
    <source>
        <dbReference type="Proteomes" id="UP001285441"/>
    </source>
</evidence>
<dbReference type="Proteomes" id="UP001285441">
    <property type="component" value="Unassembled WGS sequence"/>
</dbReference>
<dbReference type="AlphaFoldDB" id="A0AAE0KEW5"/>
<feature type="compositionally biased region" description="Pro residues" evidence="1">
    <location>
        <begin position="195"/>
        <end position="211"/>
    </location>
</feature>
<dbReference type="EMBL" id="JAULSW010000007">
    <property type="protein sequence ID" value="KAK3374927.1"/>
    <property type="molecule type" value="Genomic_DNA"/>
</dbReference>
<comment type="caution">
    <text evidence="2">The sequence shown here is derived from an EMBL/GenBank/DDBJ whole genome shotgun (WGS) entry which is preliminary data.</text>
</comment>
<reference evidence="2" key="2">
    <citation type="submission" date="2023-06" db="EMBL/GenBank/DDBJ databases">
        <authorList>
            <consortium name="Lawrence Berkeley National Laboratory"/>
            <person name="Haridas S."/>
            <person name="Hensen N."/>
            <person name="Bonometti L."/>
            <person name="Westerberg I."/>
            <person name="Brannstrom I.O."/>
            <person name="Guillou S."/>
            <person name="Cros-Aarteil S."/>
            <person name="Calhoun S."/>
            <person name="Kuo A."/>
            <person name="Mondo S."/>
            <person name="Pangilinan J."/>
            <person name="Riley R."/>
            <person name="LaButti K."/>
            <person name="Andreopoulos B."/>
            <person name="Lipzen A."/>
            <person name="Chen C."/>
            <person name="Yanf M."/>
            <person name="Daum C."/>
            <person name="Ng V."/>
            <person name="Clum A."/>
            <person name="Steindorff A."/>
            <person name="Ohm R."/>
            <person name="Martin F."/>
            <person name="Silar P."/>
            <person name="Natvig D."/>
            <person name="Lalanne C."/>
            <person name="Gautier V."/>
            <person name="Ament-velasquez S.L."/>
            <person name="Kruys A."/>
            <person name="Hutchinson M.I."/>
            <person name="Powell A.J."/>
            <person name="Barry K."/>
            <person name="Miller A.N."/>
            <person name="Grigoriev I.V."/>
            <person name="Debuchy R."/>
            <person name="Gladieux P."/>
            <person name="Thoren M.H."/>
            <person name="Johannesson H."/>
        </authorList>
    </citation>
    <scope>NUCLEOTIDE SEQUENCE</scope>
    <source>
        <strain evidence="2">CBS 232.78</strain>
    </source>
</reference>
<evidence type="ECO:0000256" key="1">
    <source>
        <dbReference type="SAM" id="MobiDB-lite"/>
    </source>
</evidence>
<protein>
    <submittedName>
        <fullName evidence="2">Uncharacterized protein</fullName>
    </submittedName>
</protein>
<keyword evidence="3" id="KW-1185">Reference proteome</keyword>
<evidence type="ECO:0000313" key="2">
    <source>
        <dbReference type="EMBL" id="KAK3374927.1"/>
    </source>
</evidence>
<feature type="compositionally biased region" description="Gly residues" evidence="1">
    <location>
        <begin position="334"/>
        <end position="344"/>
    </location>
</feature>
<organism evidence="2 3">
    <name type="scientific">Podospora didyma</name>
    <dbReference type="NCBI Taxonomy" id="330526"/>
    <lineage>
        <taxon>Eukaryota</taxon>
        <taxon>Fungi</taxon>
        <taxon>Dikarya</taxon>
        <taxon>Ascomycota</taxon>
        <taxon>Pezizomycotina</taxon>
        <taxon>Sordariomycetes</taxon>
        <taxon>Sordariomycetidae</taxon>
        <taxon>Sordariales</taxon>
        <taxon>Podosporaceae</taxon>
        <taxon>Podospora</taxon>
    </lineage>
</organism>
<name>A0AAE0KEW5_9PEZI</name>
<sequence length="413" mass="43169">MAVPKSTEPLDVLQQMFNDVLIHTGKALRTANRDGKGGVPQASATLGARIPTSIDTFNSALDELESDILRAKSVLQRDLNQLKAKRQLPPPPLLEQKPVAPPAPMVVDLDPPPLKITAASAQVKAVTPSFQPFSGTPRSAKLDNTPVAPFPNMGFDLTVSPELESMPSPLLLKKEPKNSPRPRPASGPPRKDARAPPPAQVPRPVTAPPSTQPSGPVQSLMQAKLQIAGKNQPAPVTQTSGAVAPSAGAGAGAQTSSATAAPPGPENIFTNMTFSLAPTPSETQSLNQSQQTQQQQQQQQQQHQQPDMGLAGLGPADMPSFDLDNTFPSNINLDGGGGGGGGEAGAADDTKMTNDVDAKIEGLFDLGSASGMDMDYDVGGDDGDNSNFEDLFFNTGDDTMAAGEFDNAYFHLS</sequence>
<feature type="region of interest" description="Disordered" evidence="1">
    <location>
        <begin position="170"/>
        <end position="353"/>
    </location>
</feature>
<feature type="compositionally biased region" description="Polar residues" evidence="1">
    <location>
        <begin position="268"/>
        <end position="287"/>
    </location>
</feature>
<accession>A0AAE0KEW5</accession>
<reference evidence="2" key="1">
    <citation type="journal article" date="2023" name="Mol. Phylogenet. Evol.">
        <title>Genome-scale phylogeny and comparative genomics of the fungal order Sordariales.</title>
        <authorList>
            <person name="Hensen N."/>
            <person name="Bonometti L."/>
            <person name="Westerberg I."/>
            <person name="Brannstrom I.O."/>
            <person name="Guillou S."/>
            <person name="Cros-Aarteil S."/>
            <person name="Calhoun S."/>
            <person name="Haridas S."/>
            <person name="Kuo A."/>
            <person name="Mondo S."/>
            <person name="Pangilinan J."/>
            <person name="Riley R."/>
            <person name="LaButti K."/>
            <person name="Andreopoulos B."/>
            <person name="Lipzen A."/>
            <person name="Chen C."/>
            <person name="Yan M."/>
            <person name="Daum C."/>
            <person name="Ng V."/>
            <person name="Clum A."/>
            <person name="Steindorff A."/>
            <person name="Ohm R.A."/>
            <person name="Martin F."/>
            <person name="Silar P."/>
            <person name="Natvig D.O."/>
            <person name="Lalanne C."/>
            <person name="Gautier V."/>
            <person name="Ament-Velasquez S.L."/>
            <person name="Kruys A."/>
            <person name="Hutchinson M.I."/>
            <person name="Powell A.J."/>
            <person name="Barry K."/>
            <person name="Miller A.N."/>
            <person name="Grigoriev I.V."/>
            <person name="Debuchy R."/>
            <person name="Gladieux P."/>
            <person name="Hiltunen Thoren M."/>
            <person name="Johannesson H."/>
        </authorList>
    </citation>
    <scope>NUCLEOTIDE SEQUENCE</scope>
    <source>
        <strain evidence="2">CBS 232.78</strain>
    </source>
</reference>
<feature type="compositionally biased region" description="Polar residues" evidence="1">
    <location>
        <begin position="212"/>
        <end position="221"/>
    </location>
</feature>
<feature type="compositionally biased region" description="Low complexity" evidence="1">
    <location>
        <begin position="288"/>
        <end position="305"/>
    </location>
</feature>
<proteinExistence type="predicted"/>
<feature type="compositionally biased region" description="Low complexity" evidence="1">
    <location>
        <begin position="239"/>
        <end position="261"/>
    </location>
</feature>
<gene>
    <name evidence="2" type="ORF">B0H63DRAFT_260918</name>
</gene>